<dbReference type="Proteomes" id="UP001168528">
    <property type="component" value="Unassembled WGS sequence"/>
</dbReference>
<reference evidence="1" key="1">
    <citation type="submission" date="2023-07" db="EMBL/GenBank/DDBJ databases">
        <title>The genome sequence of Rhodocytophaga aerolata KACC 12507.</title>
        <authorList>
            <person name="Zhang X."/>
        </authorList>
    </citation>
    <scope>NUCLEOTIDE SEQUENCE</scope>
    <source>
        <strain evidence="1">KACC 12507</strain>
    </source>
</reference>
<accession>A0ABT8R9Y2</accession>
<sequence length="136" mass="15648">MPDLETTVNIVDIDWFLSKDPPEGSVLFRGKNGGLITAFSYGQSFAKGETAVVYITSLNASLSWEVHFSENRTKKKELFHSKDWEYEGYGQIKSINPVVIDFGDIDLETGYWTNDIRIIGEYIYWKIERLSIIKKI</sequence>
<protein>
    <submittedName>
        <fullName evidence="1">Uncharacterized protein</fullName>
    </submittedName>
</protein>
<dbReference type="EMBL" id="JAUKPO010000014">
    <property type="protein sequence ID" value="MDO1448908.1"/>
    <property type="molecule type" value="Genomic_DNA"/>
</dbReference>
<keyword evidence="2" id="KW-1185">Reference proteome</keyword>
<proteinExistence type="predicted"/>
<comment type="caution">
    <text evidence="1">The sequence shown here is derived from an EMBL/GenBank/DDBJ whole genome shotgun (WGS) entry which is preliminary data.</text>
</comment>
<dbReference type="RefSeq" id="WP_302039707.1">
    <property type="nucleotide sequence ID" value="NZ_JAUKPO010000014.1"/>
</dbReference>
<organism evidence="1 2">
    <name type="scientific">Rhodocytophaga aerolata</name>
    <dbReference type="NCBI Taxonomy" id="455078"/>
    <lineage>
        <taxon>Bacteria</taxon>
        <taxon>Pseudomonadati</taxon>
        <taxon>Bacteroidota</taxon>
        <taxon>Cytophagia</taxon>
        <taxon>Cytophagales</taxon>
        <taxon>Rhodocytophagaceae</taxon>
        <taxon>Rhodocytophaga</taxon>
    </lineage>
</organism>
<gene>
    <name evidence="1" type="ORF">Q0590_21700</name>
</gene>
<name>A0ABT8R9Y2_9BACT</name>
<evidence type="ECO:0000313" key="1">
    <source>
        <dbReference type="EMBL" id="MDO1448908.1"/>
    </source>
</evidence>
<evidence type="ECO:0000313" key="2">
    <source>
        <dbReference type="Proteomes" id="UP001168528"/>
    </source>
</evidence>